<proteinExistence type="predicted"/>
<dbReference type="SUPFAM" id="SSF159659">
    <property type="entry name" value="Cgl1923-like"/>
    <property type="match status" value="1"/>
</dbReference>
<dbReference type="EMBL" id="DRZC01000057">
    <property type="protein sequence ID" value="HHQ80608.1"/>
    <property type="molecule type" value="Genomic_DNA"/>
</dbReference>
<gene>
    <name evidence="2" type="ORF">ENM78_04055</name>
</gene>
<dbReference type="GO" id="GO:0000502">
    <property type="term" value="C:proteasome complex"/>
    <property type="evidence" value="ECO:0007669"/>
    <property type="project" value="UniProtKB-KW"/>
</dbReference>
<protein>
    <submittedName>
        <fullName evidence="2">Proteasome assembly chaperone family protein</fullName>
    </submittedName>
</protein>
<feature type="region of interest" description="Disordered" evidence="1">
    <location>
        <begin position="227"/>
        <end position="246"/>
    </location>
</feature>
<comment type="caution">
    <text evidence="2">The sequence shown here is derived from an EMBL/GenBank/DDBJ whole genome shotgun (WGS) entry which is preliminary data.</text>
</comment>
<organism evidence="2">
    <name type="scientific">Fervidicoccus fontis</name>
    <dbReference type="NCBI Taxonomy" id="683846"/>
    <lineage>
        <taxon>Archaea</taxon>
        <taxon>Thermoproteota</taxon>
        <taxon>Thermoprotei</taxon>
        <taxon>Fervidicoccales</taxon>
        <taxon>Fervidicoccaceae</taxon>
        <taxon>Fervidicoccus</taxon>
    </lineage>
</organism>
<dbReference type="PANTHER" id="PTHR35610:SF3">
    <property type="entry name" value="PROTEASOME ASSEMBLY CHAPERONE FAMILY PROTEIN"/>
    <property type="match status" value="1"/>
</dbReference>
<dbReference type="InterPro" id="IPR019151">
    <property type="entry name" value="Proteasome_assmbl_chaperone_2"/>
</dbReference>
<sequence length="246" mass="27774">MMRRAYSVRVFLQDDSWIEPGYRAVVGYKGFGAVGIITVLHLVDELKMDRVGIVVSKHHPEYAFRGDRGLVYPYEIYVDRRKRLLAVATREIPDERVRVDYVWEVTRFLKDLNVETVYLIGGLDSRLKRGPEDQLRWLANSYYQGPVPRDPEFERGLLIVGPLALQLMFADVLGVPALALLPYAKTDAPDPAAAAVAVDRLNSLLGTSVRVDELLAEAARIQEELSRLEEAASRDAGERRGSEPYM</sequence>
<dbReference type="PANTHER" id="PTHR35610">
    <property type="entry name" value="3-ISOPROPYLMALATE DEHYDRATASE-RELATED"/>
    <property type="match status" value="1"/>
</dbReference>
<keyword evidence="2" id="KW-0647">Proteasome</keyword>
<dbReference type="Gene3D" id="3.40.50.10900">
    <property type="entry name" value="PAC-like subunit"/>
    <property type="match status" value="1"/>
</dbReference>
<dbReference type="AlphaFoldDB" id="A0A7J3ZKQ2"/>
<reference evidence="2" key="1">
    <citation type="journal article" date="2020" name="mSystems">
        <title>Genome- and Community-Level Interaction Insights into Carbon Utilization and Element Cycling Functions of Hydrothermarchaeota in Hydrothermal Sediment.</title>
        <authorList>
            <person name="Zhou Z."/>
            <person name="Liu Y."/>
            <person name="Xu W."/>
            <person name="Pan J."/>
            <person name="Luo Z.H."/>
            <person name="Li M."/>
        </authorList>
    </citation>
    <scope>NUCLEOTIDE SEQUENCE [LARGE SCALE GENOMIC DNA]</scope>
    <source>
        <strain evidence="2">SpSt-1116</strain>
    </source>
</reference>
<evidence type="ECO:0000256" key="1">
    <source>
        <dbReference type="SAM" id="MobiDB-lite"/>
    </source>
</evidence>
<accession>A0A7J3ZKQ2</accession>
<dbReference type="InterPro" id="IPR038389">
    <property type="entry name" value="PSMG2_sf"/>
</dbReference>
<dbReference type="Pfam" id="PF09754">
    <property type="entry name" value="PAC2"/>
    <property type="match status" value="1"/>
</dbReference>
<name>A0A7J3ZKQ2_9CREN</name>
<evidence type="ECO:0000313" key="2">
    <source>
        <dbReference type="EMBL" id="HHQ80608.1"/>
    </source>
</evidence>